<accession>A0A4R5AWL2</accession>
<comment type="caution">
    <text evidence="5">The sequence shown here is derived from an EMBL/GenBank/DDBJ whole genome shotgun (WGS) entry which is preliminary data.</text>
</comment>
<dbReference type="RefSeq" id="WP_131899920.1">
    <property type="nucleotide sequence ID" value="NZ_SMKU01000229.1"/>
</dbReference>
<comment type="cofactor">
    <cofactor evidence="1">
        <name>pyridoxal 5'-phosphate</name>
        <dbReference type="ChEBI" id="CHEBI:597326"/>
    </cofactor>
</comment>
<organism evidence="5 6">
    <name type="scientific">Actinomadura rubrisoli</name>
    <dbReference type="NCBI Taxonomy" id="2530368"/>
    <lineage>
        <taxon>Bacteria</taxon>
        <taxon>Bacillati</taxon>
        <taxon>Actinomycetota</taxon>
        <taxon>Actinomycetes</taxon>
        <taxon>Streptosporangiales</taxon>
        <taxon>Thermomonosporaceae</taxon>
        <taxon>Actinomadura</taxon>
    </lineage>
</organism>
<evidence type="ECO:0000259" key="4">
    <source>
        <dbReference type="Pfam" id="PF01212"/>
    </source>
</evidence>
<proteinExistence type="inferred from homology"/>
<dbReference type="EMBL" id="SMKU01000229">
    <property type="protein sequence ID" value="TDD75032.1"/>
    <property type="molecule type" value="Genomic_DNA"/>
</dbReference>
<comment type="similarity">
    <text evidence="2">Belongs to the threonine aldolase family.</text>
</comment>
<evidence type="ECO:0000256" key="1">
    <source>
        <dbReference type="ARBA" id="ARBA00001933"/>
    </source>
</evidence>
<sequence>MSSPDPIPAPPATRGFASDNQASVHPEILAALAAVNTGHQPAYGDDVVTARLRDVVRRHFGEQAEVYPVFNGTGANVVSLQAMSERWSAVICPESAHINTDECGAAEKVAGLKLIPVPSPDGKLTPELVDRYAVGFGSIQRAQPSAVSLTQSTELGTVYTAAETAAVASAAHERGMLVHMDGARIANASASLDAPMRALTTDAGVDVLSFGGTKNGLLLGEAIVVLNPDAVRGMPYLRKAAMQLSSKMRYLSAQLVALLDGDLWLRNATHANAMARRLADAVRDVPGVEIMRPVEANSVFAVVPKDAAERLRKRFAFYTWDDRTGEVRWVCSFDTTETDVDAFATALAEELTA</sequence>
<name>A0A4R5AWL2_9ACTN</name>
<keyword evidence="3" id="KW-0663">Pyridoxal phosphate</keyword>
<dbReference type="PANTHER" id="PTHR48097:SF5">
    <property type="entry name" value="LOW SPECIFICITY L-THREONINE ALDOLASE"/>
    <property type="match status" value="1"/>
</dbReference>
<reference evidence="5 6" key="1">
    <citation type="submission" date="2019-03" db="EMBL/GenBank/DDBJ databases">
        <title>Draft genome sequences of novel Actinobacteria.</title>
        <authorList>
            <person name="Sahin N."/>
            <person name="Ay H."/>
            <person name="Saygin H."/>
        </authorList>
    </citation>
    <scope>NUCLEOTIDE SEQUENCE [LARGE SCALE GENOMIC DNA]</scope>
    <source>
        <strain evidence="5 6">H3C3</strain>
    </source>
</reference>
<dbReference type="Pfam" id="PF01212">
    <property type="entry name" value="Beta_elim_lyase"/>
    <property type="match status" value="1"/>
</dbReference>
<evidence type="ECO:0000313" key="5">
    <source>
        <dbReference type="EMBL" id="TDD75032.1"/>
    </source>
</evidence>
<evidence type="ECO:0000256" key="2">
    <source>
        <dbReference type="ARBA" id="ARBA00006966"/>
    </source>
</evidence>
<evidence type="ECO:0000313" key="6">
    <source>
        <dbReference type="Proteomes" id="UP000294513"/>
    </source>
</evidence>
<keyword evidence="6" id="KW-1185">Reference proteome</keyword>
<dbReference type="InterPro" id="IPR015422">
    <property type="entry name" value="PyrdxlP-dep_Trfase_small"/>
</dbReference>
<dbReference type="InterPro" id="IPR001597">
    <property type="entry name" value="ArAA_b-elim_lyase/Thr_aldolase"/>
</dbReference>
<dbReference type="SUPFAM" id="SSF53383">
    <property type="entry name" value="PLP-dependent transferases"/>
    <property type="match status" value="1"/>
</dbReference>
<dbReference type="PANTHER" id="PTHR48097">
    <property type="entry name" value="L-THREONINE ALDOLASE-RELATED"/>
    <property type="match status" value="1"/>
</dbReference>
<evidence type="ECO:0000256" key="3">
    <source>
        <dbReference type="ARBA" id="ARBA00022898"/>
    </source>
</evidence>
<dbReference type="AlphaFoldDB" id="A0A4R5AWL2"/>
<dbReference type="OrthoDB" id="9774495at2"/>
<dbReference type="Proteomes" id="UP000294513">
    <property type="component" value="Unassembled WGS sequence"/>
</dbReference>
<dbReference type="InterPro" id="IPR015424">
    <property type="entry name" value="PyrdxlP-dep_Trfase"/>
</dbReference>
<dbReference type="InterPro" id="IPR015421">
    <property type="entry name" value="PyrdxlP-dep_Trfase_major"/>
</dbReference>
<protein>
    <submittedName>
        <fullName evidence="5">Low specificity L-threonine aldolase</fullName>
    </submittedName>
</protein>
<dbReference type="CDD" id="cd06502">
    <property type="entry name" value="TA_like"/>
    <property type="match status" value="1"/>
</dbReference>
<feature type="domain" description="Aromatic amino acid beta-eliminating lyase/threonine aldolase" evidence="4">
    <location>
        <begin position="16"/>
        <end position="303"/>
    </location>
</feature>
<dbReference type="GO" id="GO:0016829">
    <property type="term" value="F:lyase activity"/>
    <property type="evidence" value="ECO:0007669"/>
    <property type="project" value="InterPro"/>
</dbReference>
<dbReference type="Gene3D" id="3.40.640.10">
    <property type="entry name" value="Type I PLP-dependent aspartate aminotransferase-like (Major domain)"/>
    <property type="match status" value="1"/>
</dbReference>
<dbReference type="Gene3D" id="3.90.1150.10">
    <property type="entry name" value="Aspartate Aminotransferase, domain 1"/>
    <property type="match status" value="1"/>
</dbReference>
<gene>
    <name evidence="5" type="ORF">E1298_31995</name>
</gene>
<dbReference type="GO" id="GO:0006520">
    <property type="term" value="P:amino acid metabolic process"/>
    <property type="evidence" value="ECO:0007669"/>
    <property type="project" value="InterPro"/>
</dbReference>